<dbReference type="InterPro" id="IPR036291">
    <property type="entry name" value="NAD(P)-bd_dom_sf"/>
</dbReference>
<evidence type="ECO:0000256" key="1">
    <source>
        <dbReference type="ARBA" id="ARBA00005854"/>
    </source>
</evidence>
<feature type="domain" description="D-isomer specific 2-hydroxyacid dehydrogenase catalytic" evidence="5">
    <location>
        <begin position="3"/>
        <end position="320"/>
    </location>
</feature>
<evidence type="ECO:0000256" key="3">
    <source>
        <dbReference type="ARBA" id="ARBA00023027"/>
    </source>
</evidence>
<name>A0ABP9UMW3_9BACT</name>
<evidence type="ECO:0000313" key="7">
    <source>
        <dbReference type="EMBL" id="GAA5482757.1"/>
    </source>
</evidence>
<keyword evidence="3" id="KW-0520">NAD</keyword>
<accession>A0ABP9UMW3</accession>
<evidence type="ECO:0000259" key="5">
    <source>
        <dbReference type="Pfam" id="PF00389"/>
    </source>
</evidence>
<dbReference type="Proteomes" id="UP001476282">
    <property type="component" value="Unassembled WGS sequence"/>
</dbReference>
<dbReference type="PROSITE" id="PS00065">
    <property type="entry name" value="D_2_HYDROXYACID_DH_1"/>
    <property type="match status" value="1"/>
</dbReference>
<evidence type="ECO:0000259" key="6">
    <source>
        <dbReference type="Pfam" id="PF02826"/>
    </source>
</evidence>
<gene>
    <name evidence="7" type="primary">ldhA</name>
    <name evidence="7" type="ORF">Hsar01_01981</name>
</gene>
<evidence type="ECO:0000256" key="4">
    <source>
        <dbReference type="RuleBase" id="RU003719"/>
    </source>
</evidence>
<dbReference type="Gene3D" id="3.40.50.720">
    <property type="entry name" value="NAD(P)-binding Rossmann-like Domain"/>
    <property type="match status" value="2"/>
</dbReference>
<keyword evidence="2 4" id="KW-0560">Oxidoreductase</keyword>
<feature type="domain" description="D-isomer specific 2-hydroxyacid dehydrogenase NAD-binding" evidence="6">
    <location>
        <begin position="108"/>
        <end position="295"/>
    </location>
</feature>
<dbReference type="CDD" id="cd12183">
    <property type="entry name" value="LDH_like_2"/>
    <property type="match status" value="1"/>
</dbReference>
<comment type="caution">
    <text evidence="7">The sequence shown here is derived from an EMBL/GenBank/DDBJ whole genome shotgun (WGS) entry which is preliminary data.</text>
</comment>
<sequence>MKVAVFSTKPHDRKSLTEAASEHEFVFFENRLRPETASLADGCRAVCVFVNDELDAATLRQLAAGGVELVTLRCAGFNNVDLAAAAEHGIRVMRVPEYSPHAVAEYCLALLLAANRHIHKAYSRVREGNFELKGLLGFDLHGKTVGVVGTGRIGRIFCRLLRGFGCRILAYDPYPHQEAIELGARYVPLGQLLSESHVITLHCPLTPETHHLIDDAALARCRDGVLLVNTSRGGLVDTEAVIRHLKSRKIGGLALDVYEEESGIFFENLSDEVIDDDVLMRLMTFPNVLVTSHQAFFTAEALANITRVTLGNLDAFSRGDAGNATEVGSR</sequence>
<dbReference type="EMBL" id="BAABRI010000009">
    <property type="protein sequence ID" value="GAA5482757.1"/>
    <property type="molecule type" value="Genomic_DNA"/>
</dbReference>
<evidence type="ECO:0000313" key="8">
    <source>
        <dbReference type="Proteomes" id="UP001476282"/>
    </source>
</evidence>
<dbReference type="SUPFAM" id="SSF52283">
    <property type="entry name" value="Formate/glycerate dehydrogenase catalytic domain-like"/>
    <property type="match status" value="1"/>
</dbReference>
<comment type="similarity">
    <text evidence="1 4">Belongs to the D-isomer specific 2-hydroxyacid dehydrogenase family.</text>
</comment>
<keyword evidence="8" id="KW-1185">Reference proteome</keyword>
<dbReference type="InterPro" id="IPR029752">
    <property type="entry name" value="D-isomer_DH_CS1"/>
</dbReference>
<dbReference type="Pfam" id="PF02826">
    <property type="entry name" value="2-Hacid_dh_C"/>
    <property type="match status" value="1"/>
</dbReference>
<dbReference type="RefSeq" id="WP_353566887.1">
    <property type="nucleotide sequence ID" value="NZ_BAABRI010000009.1"/>
</dbReference>
<proteinExistence type="inferred from homology"/>
<dbReference type="InterPro" id="IPR029753">
    <property type="entry name" value="D-isomer_DH_CS"/>
</dbReference>
<dbReference type="PANTHER" id="PTHR43026:SF1">
    <property type="entry name" value="2-HYDROXYACID DEHYDROGENASE HOMOLOG 1-RELATED"/>
    <property type="match status" value="1"/>
</dbReference>
<evidence type="ECO:0000256" key="2">
    <source>
        <dbReference type="ARBA" id="ARBA00023002"/>
    </source>
</evidence>
<dbReference type="InterPro" id="IPR006140">
    <property type="entry name" value="D-isomer_DH_NAD-bd"/>
</dbReference>
<organism evidence="7 8">
    <name type="scientific">Haloferula sargassicola</name>
    <dbReference type="NCBI Taxonomy" id="490096"/>
    <lineage>
        <taxon>Bacteria</taxon>
        <taxon>Pseudomonadati</taxon>
        <taxon>Verrucomicrobiota</taxon>
        <taxon>Verrucomicrobiia</taxon>
        <taxon>Verrucomicrobiales</taxon>
        <taxon>Verrucomicrobiaceae</taxon>
        <taxon>Haloferula</taxon>
    </lineage>
</organism>
<reference evidence="7 8" key="1">
    <citation type="submission" date="2024-02" db="EMBL/GenBank/DDBJ databases">
        <title>Haloferula sargassicola NBRC 104335.</title>
        <authorList>
            <person name="Ichikawa N."/>
            <person name="Katano-Makiyama Y."/>
            <person name="Hidaka K."/>
        </authorList>
    </citation>
    <scope>NUCLEOTIDE SEQUENCE [LARGE SCALE GENOMIC DNA]</scope>
    <source>
        <strain evidence="7 8">NBRC 104335</strain>
    </source>
</reference>
<dbReference type="PROSITE" id="PS00671">
    <property type="entry name" value="D_2_HYDROXYACID_DH_3"/>
    <property type="match status" value="1"/>
</dbReference>
<dbReference type="PANTHER" id="PTHR43026">
    <property type="entry name" value="2-HYDROXYACID DEHYDROGENASE HOMOLOG 1-RELATED"/>
    <property type="match status" value="1"/>
</dbReference>
<dbReference type="Pfam" id="PF00389">
    <property type="entry name" value="2-Hacid_dh"/>
    <property type="match status" value="1"/>
</dbReference>
<dbReference type="InterPro" id="IPR058205">
    <property type="entry name" value="D-LDH-like"/>
</dbReference>
<dbReference type="InterPro" id="IPR006139">
    <property type="entry name" value="D-isomer_2_OHA_DH_cat_dom"/>
</dbReference>
<protein>
    <submittedName>
        <fullName evidence="7">D-lactate dehydrogenase</fullName>
    </submittedName>
</protein>
<dbReference type="SUPFAM" id="SSF51735">
    <property type="entry name" value="NAD(P)-binding Rossmann-fold domains"/>
    <property type="match status" value="1"/>
</dbReference>
<dbReference type="PROSITE" id="PS00670">
    <property type="entry name" value="D_2_HYDROXYACID_DH_2"/>
    <property type="match status" value="1"/>
</dbReference>